<gene>
    <name evidence="5" type="ORF">D3878_15675</name>
</gene>
<dbReference type="PANTHER" id="PTHR45138">
    <property type="entry name" value="REGULATORY COMPONENTS OF SENSORY TRANSDUCTION SYSTEM"/>
    <property type="match status" value="1"/>
</dbReference>
<evidence type="ECO:0000313" key="5">
    <source>
        <dbReference type="EMBL" id="RJG02840.1"/>
    </source>
</evidence>
<proteinExistence type="predicted"/>
<feature type="transmembrane region" description="Helical" evidence="3">
    <location>
        <begin position="37"/>
        <end position="53"/>
    </location>
</feature>
<sequence length="380" mass="41368">MPSALTIFLIAALLCVAMLLMLRYFMRSGIAGIREWALANLLACIAFILYAFGRELPPLLAYEVANGVYAAAAAVMLVGFRRFFARPPRKALLAGAVLALTVAAAFFHYVHDSFDGRSIVVSLFQVGIAVAIAATVLRAIRVKRRSRYPYHYTFVMALVVAGGHLLRVAVHLGQSGDMTSLLQPSPWNLFFTSAGTMALPALTLGAVMMVHDVMLAKAEHAANRDFLTGAWSRRAFFAVADIELTRARRSHRSLSLLLFDVDHFKSINDRLGHAAGDRVLEDAVARAEAVIRNVDYLGRIGGEEFAVLLPETGMEDALAVAERLRASLHVPAEGVTDFSVSIGVALLRDGDSFAELMQRADAALYQAKRGGRNRVEHESA</sequence>
<dbReference type="Proteomes" id="UP000266327">
    <property type="component" value="Unassembled WGS sequence"/>
</dbReference>
<dbReference type="PROSITE" id="PS50887">
    <property type="entry name" value="GGDEF"/>
    <property type="match status" value="1"/>
</dbReference>
<dbReference type="GO" id="GO:0043709">
    <property type="term" value="P:cell adhesion involved in single-species biofilm formation"/>
    <property type="evidence" value="ECO:0007669"/>
    <property type="project" value="TreeGrafter"/>
</dbReference>
<dbReference type="GO" id="GO:0052621">
    <property type="term" value="F:diguanylate cyclase activity"/>
    <property type="evidence" value="ECO:0007669"/>
    <property type="project" value="UniProtKB-EC"/>
</dbReference>
<keyword evidence="3" id="KW-0812">Transmembrane</keyword>
<keyword evidence="6" id="KW-1185">Reference proteome</keyword>
<dbReference type="InterPro" id="IPR029787">
    <property type="entry name" value="Nucleotide_cyclase"/>
</dbReference>
<name>A0A3A3GPC8_9BURK</name>
<dbReference type="CDD" id="cd01949">
    <property type="entry name" value="GGDEF"/>
    <property type="match status" value="1"/>
</dbReference>
<dbReference type="InterPro" id="IPR043128">
    <property type="entry name" value="Rev_trsase/Diguanyl_cyclase"/>
</dbReference>
<dbReference type="Pfam" id="PF00990">
    <property type="entry name" value="GGDEF"/>
    <property type="match status" value="1"/>
</dbReference>
<dbReference type="GO" id="GO:1902201">
    <property type="term" value="P:negative regulation of bacterial-type flagellum-dependent cell motility"/>
    <property type="evidence" value="ECO:0007669"/>
    <property type="project" value="TreeGrafter"/>
</dbReference>
<feature type="transmembrane region" description="Helical" evidence="3">
    <location>
        <begin position="190"/>
        <end position="210"/>
    </location>
</feature>
<evidence type="ECO:0000256" key="2">
    <source>
        <dbReference type="ARBA" id="ARBA00034247"/>
    </source>
</evidence>
<evidence type="ECO:0000256" key="1">
    <source>
        <dbReference type="ARBA" id="ARBA00012528"/>
    </source>
</evidence>
<keyword evidence="3" id="KW-1133">Transmembrane helix</keyword>
<dbReference type="FunFam" id="3.30.70.270:FF:000001">
    <property type="entry name" value="Diguanylate cyclase domain protein"/>
    <property type="match status" value="1"/>
</dbReference>
<evidence type="ECO:0000256" key="3">
    <source>
        <dbReference type="SAM" id="Phobius"/>
    </source>
</evidence>
<feature type="domain" description="GGDEF" evidence="4">
    <location>
        <begin position="252"/>
        <end position="380"/>
    </location>
</feature>
<keyword evidence="3" id="KW-0472">Membrane</keyword>
<reference evidence="6" key="1">
    <citation type="submission" date="2018-09" db="EMBL/GenBank/DDBJ databases">
        <authorList>
            <person name="Zhu H."/>
        </authorList>
    </citation>
    <scope>NUCLEOTIDE SEQUENCE [LARGE SCALE GENOMIC DNA]</scope>
    <source>
        <strain evidence="6">K1S02-23</strain>
    </source>
</reference>
<dbReference type="InterPro" id="IPR050469">
    <property type="entry name" value="Diguanylate_Cyclase"/>
</dbReference>
<protein>
    <recommendedName>
        <fullName evidence="1">diguanylate cyclase</fullName>
        <ecNumber evidence="1">2.7.7.65</ecNumber>
    </recommendedName>
</protein>
<dbReference type="SMART" id="SM00267">
    <property type="entry name" value="GGDEF"/>
    <property type="match status" value="1"/>
</dbReference>
<dbReference type="PANTHER" id="PTHR45138:SF9">
    <property type="entry name" value="DIGUANYLATE CYCLASE DGCM-RELATED"/>
    <property type="match status" value="1"/>
</dbReference>
<dbReference type="SUPFAM" id="SSF55073">
    <property type="entry name" value="Nucleotide cyclase"/>
    <property type="match status" value="1"/>
</dbReference>
<feature type="transmembrane region" description="Helical" evidence="3">
    <location>
        <begin position="122"/>
        <end position="140"/>
    </location>
</feature>
<feature type="transmembrane region" description="Helical" evidence="3">
    <location>
        <begin position="6"/>
        <end position="25"/>
    </location>
</feature>
<feature type="transmembrane region" description="Helical" evidence="3">
    <location>
        <begin position="92"/>
        <end position="110"/>
    </location>
</feature>
<comment type="caution">
    <text evidence="5">The sequence shown here is derived from an EMBL/GenBank/DDBJ whole genome shotgun (WGS) entry which is preliminary data.</text>
</comment>
<dbReference type="NCBIfam" id="TIGR00254">
    <property type="entry name" value="GGDEF"/>
    <property type="match status" value="1"/>
</dbReference>
<dbReference type="GO" id="GO:0005886">
    <property type="term" value="C:plasma membrane"/>
    <property type="evidence" value="ECO:0007669"/>
    <property type="project" value="TreeGrafter"/>
</dbReference>
<dbReference type="AlphaFoldDB" id="A0A3A3GPC8"/>
<evidence type="ECO:0000259" key="4">
    <source>
        <dbReference type="PROSITE" id="PS50887"/>
    </source>
</evidence>
<feature type="transmembrane region" description="Helical" evidence="3">
    <location>
        <begin position="59"/>
        <end position="80"/>
    </location>
</feature>
<comment type="catalytic activity">
    <reaction evidence="2">
        <text>2 GTP = 3',3'-c-di-GMP + 2 diphosphate</text>
        <dbReference type="Rhea" id="RHEA:24898"/>
        <dbReference type="ChEBI" id="CHEBI:33019"/>
        <dbReference type="ChEBI" id="CHEBI:37565"/>
        <dbReference type="ChEBI" id="CHEBI:58805"/>
        <dbReference type="EC" id="2.7.7.65"/>
    </reaction>
</comment>
<accession>A0A3A3GPC8</accession>
<dbReference type="Gene3D" id="3.30.70.270">
    <property type="match status" value="1"/>
</dbReference>
<evidence type="ECO:0000313" key="6">
    <source>
        <dbReference type="Proteomes" id="UP000266327"/>
    </source>
</evidence>
<dbReference type="EMBL" id="QYUQ01000002">
    <property type="protein sequence ID" value="RJG02840.1"/>
    <property type="molecule type" value="Genomic_DNA"/>
</dbReference>
<dbReference type="InterPro" id="IPR000160">
    <property type="entry name" value="GGDEF_dom"/>
</dbReference>
<organism evidence="5 6">
    <name type="scientific">Noviherbaspirillum sedimenti</name>
    <dbReference type="NCBI Taxonomy" id="2320865"/>
    <lineage>
        <taxon>Bacteria</taxon>
        <taxon>Pseudomonadati</taxon>
        <taxon>Pseudomonadota</taxon>
        <taxon>Betaproteobacteria</taxon>
        <taxon>Burkholderiales</taxon>
        <taxon>Oxalobacteraceae</taxon>
        <taxon>Noviherbaspirillum</taxon>
    </lineage>
</organism>
<feature type="transmembrane region" description="Helical" evidence="3">
    <location>
        <begin position="152"/>
        <end position="170"/>
    </location>
</feature>
<dbReference type="EC" id="2.7.7.65" evidence="1"/>